<keyword evidence="3" id="KW-1185">Reference proteome</keyword>
<evidence type="ECO:0000313" key="3">
    <source>
        <dbReference type="Proteomes" id="UP000689967"/>
    </source>
</evidence>
<sequence>MTAKPCSRASRSALPCRLRPEAEDLVLRNQATQSAVTDADLFLTLTVAGQACGVPVLVVRDVLGPQVITRIPLAPPEVAGSLNLRGRIVTAVDLRRRLGLPPRPADIQPMSIVVEMAGELYSMLADAVGEVVPLRQEDSAANPPTLDAVWREVSRGVHRRDGQLLIVLDVERVLAIGGGR</sequence>
<dbReference type="PANTHER" id="PTHR22617:SF23">
    <property type="entry name" value="CHEMOTAXIS PROTEIN CHEW"/>
    <property type="match status" value="1"/>
</dbReference>
<reference evidence="2 3" key="1">
    <citation type="submission" date="2021-01" db="EMBL/GenBank/DDBJ databases">
        <title>Roseomonas sp. nov, a bacterium isolated from an oil production mixture in Yumen Oilfield.</title>
        <authorList>
            <person name="Wu D."/>
        </authorList>
    </citation>
    <scope>NUCLEOTIDE SEQUENCE [LARGE SCALE GENOMIC DNA]</scope>
    <source>
        <strain evidence="2 3">ROY-5-3</strain>
    </source>
</reference>
<proteinExistence type="predicted"/>
<name>A0ABS6H0U2_9PROT</name>
<evidence type="ECO:0000313" key="2">
    <source>
        <dbReference type="EMBL" id="MBU8542284.1"/>
    </source>
</evidence>
<comment type="caution">
    <text evidence="2">The sequence shown here is derived from an EMBL/GenBank/DDBJ whole genome shotgun (WGS) entry which is preliminary data.</text>
</comment>
<dbReference type="PANTHER" id="PTHR22617">
    <property type="entry name" value="CHEMOTAXIS SENSOR HISTIDINE KINASE-RELATED"/>
    <property type="match status" value="1"/>
</dbReference>
<dbReference type="Proteomes" id="UP000689967">
    <property type="component" value="Unassembled WGS sequence"/>
</dbReference>
<protein>
    <submittedName>
        <fullName evidence="2">Chemotaxis protein CheW</fullName>
    </submittedName>
</protein>
<dbReference type="EMBL" id="JAERQM010000001">
    <property type="protein sequence ID" value="MBU8542284.1"/>
    <property type="molecule type" value="Genomic_DNA"/>
</dbReference>
<dbReference type="Pfam" id="PF01584">
    <property type="entry name" value="CheW"/>
    <property type="match status" value="1"/>
</dbReference>
<dbReference type="InterPro" id="IPR002545">
    <property type="entry name" value="CheW-lke_dom"/>
</dbReference>
<evidence type="ECO:0000259" key="1">
    <source>
        <dbReference type="PROSITE" id="PS50851"/>
    </source>
</evidence>
<dbReference type="SMART" id="SM00260">
    <property type="entry name" value="CheW"/>
    <property type="match status" value="1"/>
</dbReference>
<dbReference type="InterPro" id="IPR039315">
    <property type="entry name" value="CheW"/>
</dbReference>
<gene>
    <name evidence="2" type="ORF">JJQ90_01120</name>
</gene>
<organism evidence="2 3">
    <name type="scientific">Falsiroseomonas oleicola</name>
    <dbReference type="NCBI Taxonomy" id="2801474"/>
    <lineage>
        <taxon>Bacteria</taxon>
        <taxon>Pseudomonadati</taxon>
        <taxon>Pseudomonadota</taxon>
        <taxon>Alphaproteobacteria</taxon>
        <taxon>Acetobacterales</taxon>
        <taxon>Roseomonadaceae</taxon>
        <taxon>Falsiroseomonas</taxon>
    </lineage>
</organism>
<dbReference type="PROSITE" id="PS50851">
    <property type="entry name" value="CHEW"/>
    <property type="match status" value="1"/>
</dbReference>
<accession>A0ABS6H0U2</accession>
<feature type="domain" description="CheW-like" evidence="1">
    <location>
        <begin position="39"/>
        <end position="179"/>
    </location>
</feature>